<dbReference type="SUPFAM" id="SSF55620">
    <property type="entry name" value="Tetrahydrobiopterin biosynthesis enzymes-like"/>
    <property type="match status" value="2"/>
</dbReference>
<keyword evidence="7" id="KW-0456">Lyase</keyword>
<reference evidence="7 8" key="1">
    <citation type="submission" date="2021-01" db="EMBL/GenBank/DDBJ databases">
        <title>Genomic Encyclopedia of Type Strains, Phase IV (KMG-IV): sequencing the most valuable type-strain genomes for metagenomic binning, comparative biology and taxonomic classification.</title>
        <authorList>
            <person name="Goeker M."/>
        </authorList>
    </citation>
    <scope>NUCLEOTIDE SEQUENCE [LARGE SCALE GENOMIC DNA]</scope>
    <source>
        <strain evidence="7 8">DSM 25540</strain>
    </source>
</reference>
<dbReference type="Proteomes" id="UP000741863">
    <property type="component" value="Unassembled WGS sequence"/>
</dbReference>
<evidence type="ECO:0000313" key="7">
    <source>
        <dbReference type="EMBL" id="MBM7631715.1"/>
    </source>
</evidence>
<dbReference type="PRINTS" id="PR00093">
    <property type="entry name" value="URICASE"/>
</dbReference>
<sequence>MDEREMMTYGKGNVFAYRTFMEPVVASRQIPESSFKERDNTVFGIDVTVEVGGKEFLSSFTEGDNSKVVATDSMKNFIQRHLATFPGTTAEQFVHYVAHAFLEHYAHIETVKMTADLLPFEATVTTENDEPKISDLVYKKSRNEKLKASIHMERREGAIASVQQMSELTDLQLIKVKDNSFVGFIRDEYTTLPEDGNRPLFIYLNIGWTYEPGGEEEDGFVAHEQVKDIASTVFHETASPSIQSLIYHIGLRMLQRFPSLKDVRFESQNRTWDTVVEQVPDSEGKVYTEPRLPYGFQRFQVTRADLENERQSANIGVEESHR</sequence>
<evidence type="ECO:0000256" key="4">
    <source>
        <dbReference type="ARBA" id="ARBA00023002"/>
    </source>
</evidence>
<comment type="pathway">
    <text evidence="1 5">Purine metabolism; urate degradation; (S)-allantoin from urate: step 1/3.</text>
</comment>
<dbReference type="GO" id="GO:0004846">
    <property type="term" value="F:urate oxidase activity"/>
    <property type="evidence" value="ECO:0007669"/>
    <property type="project" value="UniProtKB-EC"/>
</dbReference>
<gene>
    <name evidence="7" type="ORF">JOD17_000807</name>
</gene>
<comment type="similarity">
    <text evidence="2 5 6">Belongs to the uricase family.</text>
</comment>
<proteinExistence type="inferred from homology"/>
<comment type="catalytic activity">
    <reaction evidence="5 6">
        <text>urate + O2 + H2O = 5-hydroxyisourate + H2O2</text>
        <dbReference type="Rhea" id="RHEA:21368"/>
        <dbReference type="ChEBI" id="CHEBI:15377"/>
        <dbReference type="ChEBI" id="CHEBI:15379"/>
        <dbReference type="ChEBI" id="CHEBI:16240"/>
        <dbReference type="ChEBI" id="CHEBI:17775"/>
        <dbReference type="ChEBI" id="CHEBI:18072"/>
        <dbReference type="EC" id="1.7.3.3"/>
    </reaction>
</comment>
<organism evidence="7 8">
    <name type="scientific">Geomicrobium sediminis</name>
    <dbReference type="NCBI Taxonomy" id="1347788"/>
    <lineage>
        <taxon>Bacteria</taxon>
        <taxon>Bacillati</taxon>
        <taxon>Bacillota</taxon>
        <taxon>Bacilli</taxon>
        <taxon>Bacillales</taxon>
        <taxon>Geomicrobium</taxon>
    </lineage>
</organism>
<dbReference type="PANTHER" id="PTHR42874">
    <property type="entry name" value="URICASE"/>
    <property type="match status" value="1"/>
</dbReference>
<dbReference type="InterPro" id="IPR002042">
    <property type="entry name" value="Uricase"/>
</dbReference>
<keyword evidence="3 5" id="KW-0659">Purine metabolism</keyword>
<evidence type="ECO:0000313" key="8">
    <source>
        <dbReference type="Proteomes" id="UP000741863"/>
    </source>
</evidence>
<dbReference type="GO" id="GO:0051997">
    <property type="term" value="F:2-oxo-4-hydroxy-4-carboxy-5-ureidoimidazoline decarboxylase activity"/>
    <property type="evidence" value="ECO:0007669"/>
    <property type="project" value="UniProtKB-EC"/>
</dbReference>
<dbReference type="Gene3D" id="3.10.270.10">
    <property type="entry name" value="Urate Oxidase"/>
    <property type="match status" value="1"/>
</dbReference>
<evidence type="ECO:0000256" key="5">
    <source>
        <dbReference type="PIRNR" id="PIRNR000241"/>
    </source>
</evidence>
<evidence type="ECO:0000256" key="3">
    <source>
        <dbReference type="ARBA" id="ARBA00022631"/>
    </source>
</evidence>
<accession>A0ABS2P8H6</accession>
<protein>
    <recommendedName>
        <fullName evidence="5 6">Uricase</fullName>
        <ecNumber evidence="5 6">1.7.3.3</ecNumber>
    </recommendedName>
    <alternativeName>
        <fullName evidence="5">Urate oxidase</fullName>
    </alternativeName>
</protein>
<comment type="function">
    <text evidence="5 6">Catalyzes the oxidation of uric acid to 5-hydroxyisourate, which is further processed to form (S)-allantoin.</text>
</comment>
<dbReference type="NCBIfam" id="TIGR03383">
    <property type="entry name" value="urate_oxi"/>
    <property type="match status" value="1"/>
</dbReference>
<keyword evidence="4 5" id="KW-0560">Oxidoreductase</keyword>
<dbReference type="Pfam" id="PF01014">
    <property type="entry name" value="Uricase"/>
    <property type="match status" value="2"/>
</dbReference>
<comment type="caution">
    <text evidence="7">The sequence shown here is derived from an EMBL/GenBank/DDBJ whole genome shotgun (WGS) entry which is preliminary data.</text>
</comment>
<dbReference type="EC" id="1.7.3.3" evidence="5 6"/>
<dbReference type="PANTHER" id="PTHR42874:SF1">
    <property type="entry name" value="URICASE"/>
    <property type="match status" value="1"/>
</dbReference>
<evidence type="ECO:0000256" key="6">
    <source>
        <dbReference type="RuleBase" id="RU004455"/>
    </source>
</evidence>
<keyword evidence="8" id="KW-1185">Reference proteome</keyword>
<evidence type="ECO:0000256" key="1">
    <source>
        <dbReference type="ARBA" id="ARBA00004831"/>
    </source>
</evidence>
<name>A0ABS2P8H6_9BACL</name>
<dbReference type="PIRSF" id="PIRSF000241">
    <property type="entry name" value="Urate_oxidase"/>
    <property type="match status" value="1"/>
</dbReference>
<evidence type="ECO:0000256" key="2">
    <source>
        <dbReference type="ARBA" id="ARBA00009760"/>
    </source>
</evidence>
<dbReference type="EMBL" id="JAFBEC010000002">
    <property type="protein sequence ID" value="MBM7631715.1"/>
    <property type="molecule type" value="Genomic_DNA"/>
</dbReference>